<keyword evidence="3" id="KW-1185">Reference proteome</keyword>
<dbReference type="EMBL" id="JAYMYQ010000009">
    <property type="protein sequence ID" value="KAK7313806.1"/>
    <property type="molecule type" value="Genomic_DNA"/>
</dbReference>
<reference evidence="2 3" key="1">
    <citation type="submission" date="2024-01" db="EMBL/GenBank/DDBJ databases">
        <title>The genomes of 5 underutilized Papilionoideae crops provide insights into root nodulation and disease resistanc.</title>
        <authorList>
            <person name="Jiang F."/>
        </authorList>
    </citation>
    <scope>NUCLEOTIDE SEQUENCE [LARGE SCALE GENOMIC DNA]</scope>
    <source>
        <strain evidence="2">LVBAO_FW01</strain>
        <tissue evidence="2">Leaves</tissue>
    </source>
</reference>
<evidence type="ECO:0008006" key="4">
    <source>
        <dbReference type="Google" id="ProtNLM"/>
    </source>
</evidence>
<sequence>MAMENQVEHNMEEGELKRHTDQDACSMCGNLCKTRCSRCKVARYWVCQIKHWRSRHKYECIHKENTEDQVIKPAHEAPECKLLNKDKMGEMGHEQTKERIRNLEEELVKSIKEIKSLKSERDNWKIRTEFVSKRLHSFMKESDQDEIAVEAKVPDMIKQKDYIKMLKSELQTERECAQRLTLELEETAQSAIIKIEEAKVAEMRKQEKYIKMMMMRRNLQEERKHKEAKQIAMNKVREIGQDLVNARNDLASAISRAQVAEEKLSDLERKLKLTDDKYVCAICLNNEKDMAFSCGHMNHGHSVPTASLPLTP</sequence>
<protein>
    <recommendedName>
        <fullName evidence="4">MYND-type domain-containing protein</fullName>
    </recommendedName>
</protein>
<proteinExistence type="predicted"/>
<organism evidence="2 3">
    <name type="scientific">Canavalia gladiata</name>
    <name type="common">Sword bean</name>
    <name type="synonym">Dolichos gladiatus</name>
    <dbReference type="NCBI Taxonomy" id="3824"/>
    <lineage>
        <taxon>Eukaryota</taxon>
        <taxon>Viridiplantae</taxon>
        <taxon>Streptophyta</taxon>
        <taxon>Embryophyta</taxon>
        <taxon>Tracheophyta</taxon>
        <taxon>Spermatophyta</taxon>
        <taxon>Magnoliopsida</taxon>
        <taxon>eudicotyledons</taxon>
        <taxon>Gunneridae</taxon>
        <taxon>Pentapetalae</taxon>
        <taxon>rosids</taxon>
        <taxon>fabids</taxon>
        <taxon>Fabales</taxon>
        <taxon>Fabaceae</taxon>
        <taxon>Papilionoideae</taxon>
        <taxon>50 kb inversion clade</taxon>
        <taxon>NPAAA clade</taxon>
        <taxon>indigoferoid/millettioid clade</taxon>
        <taxon>Phaseoleae</taxon>
        <taxon>Canavalia</taxon>
    </lineage>
</organism>
<name>A0AAN9PWR0_CANGL</name>
<gene>
    <name evidence="2" type="ORF">VNO77_39008</name>
</gene>
<evidence type="ECO:0000313" key="3">
    <source>
        <dbReference type="Proteomes" id="UP001367508"/>
    </source>
</evidence>
<feature type="coiled-coil region" evidence="1">
    <location>
        <begin position="243"/>
        <end position="277"/>
    </location>
</feature>
<dbReference type="SUPFAM" id="SSF144232">
    <property type="entry name" value="HIT/MYND zinc finger-like"/>
    <property type="match status" value="1"/>
</dbReference>
<keyword evidence="1" id="KW-0175">Coiled coil</keyword>
<dbReference type="Proteomes" id="UP001367508">
    <property type="component" value="Unassembled WGS sequence"/>
</dbReference>
<dbReference type="AlphaFoldDB" id="A0AAN9PWR0"/>
<evidence type="ECO:0000256" key="1">
    <source>
        <dbReference type="SAM" id="Coils"/>
    </source>
</evidence>
<evidence type="ECO:0000313" key="2">
    <source>
        <dbReference type="EMBL" id="KAK7313806.1"/>
    </source>
</evidence>
<dbReference type="Gene3D" id="6.10.140.2220">
    <property type="match status" value="1"/>
</dbReference>
<feature type="coiled-coil region" evidence="1">
    <location>
        <begin position="93"/>
        <end position="120"/>
    </location>
</feature>
<accession>A0AAN9PWR0</accession>
<comment type="caution">
    <text evidence="2">The sequence shown here is derived from an EMBL/GenBank/DDBJ whole genome shotgun (WGS) entry which is preliminary data.</text>
</comment>